<dbReference type="OrthoDB" id="793244at2"/>
<evidence type="ECO:0000256" key="3">
    <source>
        <dbReference type="ARBA" id="ARBA00023157"/>
    </source>
</evidence>
<dbReference type="InterPro" id="IPR050553">
    <property type="entry name" value="Thioredoxin_ResA/DsbE_sf"/>
</dbReference>
<feature type="chain" id="PRO_5016941389" description="Thioredoxin domain-containing protein" evidence="5">
    <location>
        <begin position="26"/>
        <end position="422"/>
    </location>
</feature>
<comment type="caution">
    <text evidence="7">The sequence shown here is derived from an EMBL/GenBank/DDBJ whole genome shotgun (WGS) entry which is preliminary data.</text>
</comment>
<evidence type="ECO:0000313" key="8">
    <source>
        <dbReference type="Proteomes" id="UP000250831"/>
    </source>
</evidence>
<dbReference type="GO" id="GO:0030313">
    <property type="term" value="C:cell envelope"/>
    <property type="evidence" value="ECO:0007669"/>
    <property type="project" value="UniProtKB-SubCell"/>
</dbReference>
<organism evidence="7 8">
    <name type="scientific">Sphingobacterium athyrii</name>
    <dbReference type="NCBI Taxonomy" id="2152717"/>
    <lineage>
        <taxon>Bacteria</taxon>
        <taxon>Pseudomonadati</taxon>
        <taxon>Bacteroidota</taxon>
        <taxon>Sphingobacteriia</taxon>
        <taxon>Sphingobacteriales</taxon>
        <taxon>Sphingobacteriaceae</taxon>
        <taxon>Sphingobacterium</taxon>
    </lineage>
</organism>
<evidence type="ECO:0000313" key="7">
    <source>
        <dbReference type="EMBL" id="PUV24575.1"/>
    </source>
</evidence>
<evidence type="ECO:0000256" key="4">
    <source>
        <dbReference type="ARBA" id="ARBA00023284"/>
    </source>
</evidence>
<dbReference type="GO" id="GO:0016209">
    <property type="term" value="F:antioxidant activity"/>
    <property type="evidence" value="ECO:0007669"/>
    <property type="project" value="InterPro"/>
</dbReference>
<feature type="signal peptide" evidence="5">
    <location>
        <begin position="1"/>
        <end position="25"/>
    </location>
</feature>
<dbReference type="PROSITE" id="PS51352">
    <property type="entry name" value="THIOREDOXIN_2"/>
    <property type="match status" value="1"/>
</dbReference>
<dbReference type="EMBL" id="QCXX01000003">
    <property type="protein sequence ID" value="PUV24575.1"/>
    <property type="molecule type" value="Genomic_DNA"/>
</dbReference>
<keyword evidence="8" id="KW-1185">Reference proteome</keyword>
<protein>
    <recommendedName>
        <fullName evidence="6">Thioredoxin domain-containing protein</fullName>
    </recommendedName>
</protein>
<proteinExistence type="predicted"/>
<dbReference type="PANTHER" id="PTHR42852:SF6">
    <property type="entry name" value="THIOL:DISULFIDE INTERCHANGE PROTEIN DSBE"/>
    <property type="match status" value="1"/>
</dbReference>
<keyword evidence="4" id="KW-0676">Redox-active center</keyword>
<name>A0A363NUS9_9SPHI</name>
<dbReference type="PROSITE" id="PS51257">
    <property type="entry name" value="PROKAR_LIPOPROTEIN"/>
    <property type="match status" value="1"/>
</dbReference>
<dbReference type="RefSeq" id="WP_108634503.1">
    <property type="nucleotide sequence ID" value="NZ_QCXX01000003.1"/>
</dbReference>
<evidence type="ECO:0000256" key="1">
    <source>
        <dbReference type="ARBA" id="ARBA00004196"/>
    </source>
</evidence>
<dbReference type="Gene3D" id="3.40.30.10">
    <property type="entry name" value="Glutaredoxin"/>
    <property type="match status" value="1"/>
</dbReference>
<evidence type="ECO:0000256" key="2">
    <source>
        <dbReference type="ARBA" id="ARBA00022748"/>
    </source>
</evidence>
<dbReference type="CDD" id="cd02966">
    <property type="entry name" value="TlpA_like_family"/>
    <property type="match status" value="1"/>
</dbReference>
<sequence length="422" mass="48761">MMMINYKAITGFLVILCLYCSFSCACTFAQGSGPADPGARLHVGDKFDGFKNVNFMRGDAKTLNWKDMKDKIVILDFFDTFCTVCISSMPHIQALQNQFSKQIQIINVTWQDQNTLLKFFRGNEFLKEKKVNLPVIYNDRQLRGYFPYQSAPHVVILYKGKVQAITFHRLITAENIHLLLKNGTIDLPLKDDFGQGNLVKNRGKSMLGVWLTGYQNGVNAQGLKFERDSITSNYRASLYNRSIYRALLMAWRKIEKPTALLRKEQVIWKVRDSSVYENYTQEAEAWDVKYAVSYERVDKVEYADSIYGRLILNDLQTFLGLKSYWSLKRQKCLILKECPVIKSNRSFGNMVQYANTDVFCKFMSLNEDFPLVSDQKQADIPMDIGTYDTLEELNEQLRRYGCFLEEGYADFPAFVIEEVAQI</sequence>
<dbReference type="InterPro" id="IPR000866">
    <property type="entry name" value="AhpC/TSA"/>
</dbReference>
<dbReference type="SUPFAM" id="SSF52833">
    <property type="entry name" value="Thioredoxin-like"/>
    <property type="match status" value="1"/>
</dbReference>
<gene>
    <name evidence="7" type="ORF">DCO56_14635</name>
</gene>
<accession>A0A363NUS9</accession>
<keyword evidence="2" id="KW-0201">Cytochrome c-type biogenesis</keyword>
<dbReference type="Proteomes" id="UP000250831">
    <property type="component" value="Unassembled WGS sequence"/>
</dbReference>
<dbReference type="InterPro" id="IPR036249">
    <property type="entry name" value="Thioredoxin-like_sf"/>
</dbReference>
<comment type="subcellular location">
    <subcellularLocation>
        <location evidence="1">Cell envelope</location>
    </subcellularLocation>
</comment>
<evidence type="ECO:0000256" key="5">
    <source>
        <dbReference type="SAM" id="SignalP"/>
    </source>
</evidence>
<dbReference type="InterPro" id="IPR013766">
    <property type="entry name" value="Thioredoxin_domain"/>
</dbReference>
<dbReference type="Pfam" id="PF00578">
    <property type="entry name" value="AhpC-TSA"/>
    <property type="match status" value="1"/>
</dbReference>
<keyword evidence="5" id="KW-0732">Signal</keyword>
<dbReference type="PANTHER" id="PTHR42852">
    <property type="entry name" value="THIOL:DISULFIDE INTERCHANGE PROTEIN DSBE"/>
    <property type="match status" value="1"/>
</dbReference>
<reference evidence="7 8" key="1">
    <citation type="submission" date="2018-04" db="EMBL/GenBank/DDBJ databases">
        <title>Sphingobacterium sp. M46 Genome.</title>
        <authorList>
            <person name="Cheng J."/>
            <person name="Li Y."/>
        </authorList>
    </citation>
    <scope>NUCLEOTIDE SEQUENCE [LARGE SCALE GENOMIC DNA]</scope>
    <source>
        <strain evidence="7 8">M46</strain>
    </source>
</reference>
<dbReference type="GO" id="GO:0017004">
    <property type="term" value="P:cytochrome complex assembly"/>
    <property type="evidence" value="ECO:0007669"/>
    <property type="project" value="UniProtKB-KW"/>
</dbReference>
<keyword evidence="3" id="KW-1015">Disulfide bond</keyword>
<evidence type="ECO:0000259" key="6">
    <source>
        <dbReference type="PROSITE" id="PS51352"/>
    </source>
</evidence>
<dbReference type="GO" id="GO:0016491">
    <property type="term" value="F:oxidoreductase activity"/>
    <property type="evidence" value="ECO:0007669"/>
    <property type="project" value="InterPro"/>
</dbReference>
<dbReference type="AlphaFoldDB" id="A0A363NUS9"/>
<feature type="domain" description="Thioredoxin" evidence="6">
    <location>
        <begin position="41"/>
        <end position="185"/>
    </location>
</feature>